<evidence type="ECO:0000256" key="1">
    <source>
        <dbReference type="ARBA" id="ARBA00006964"/>
    </source>
</evidence>
<dbReference type="OrthoDB" id="9792792at2"/>
<feature type="binding site" evidence="4">
    <location>
        <position position="225"/>
    </location>
    <ligand>
        <name>a divalent metal cation</name>
        <dbReference type="ChEBI" id="CHEBI:60240"/>
        <label>1</label>
    </ligand>
</feature>
<evidence type="ECO:0000256" key="4">
    <source>
        <dbReference type="PIRSR" id="PIRSR602678-1"/>
    </source>
</evidence>
<dbReference type="AlphaFoldDB" id="D6GSG2"/>
<reference evidence="6" key="1">
    <citation type="submission" date="2010-12" db="EMBL/GenBank/DDBJ databases">
        <title>The genome sequence of Filifactor alocis strain ATCC 35896.</title>
        <authorList>
            <consortium name="The Broad Institute Genome Sequencing Platform"/>
            <person name="Ward D."/>
            <person name="Earl A."/>
            <person name="Feldgarden M."/>
            <person name="Young S.K."/>
            <person name="Gargeya S."/>
            <person name="Zeng Q."/>
            <person name="Alvarado L."/>
            <person name="Berlin A."/>
            <person name="Bochicchio J."/>
            <person name="Chapman S.B."/>
            <person name="Chen Z."/>
            <person name="Freedman E."/>
            <person name="Gellesch M."/>
            <person name="Goldberg J."/>
            <person name="Griggs A."/>
            <person name="Gujja S."/>
            <person name="Heilman E."/>
            <person name="Heiman D."/>
            <person name="Howarth C."/>
            <person name="Mehta T."/>
            <person name="Neiman D."/>
            <person name="Pearson M."/>
            <person name="Roberts A."/>
            <person name="Saif S."/>
            <person name="Shea T."/>
            <person name="Shenoy N."/>
            <person name="Sisk P."/>
            <person name="Stolte C."/>
            <person name="Sykes S."/>
            <person name="White J."/>
            <person name="Yandava C."/>
            <person name="Izard J."/>
            <person name="Blanton J.M."/>
            <person name="Baranova O.V."/>
            <person name="Tanner A.C."/>
            <person name="Dewhirst F.E."/>
            <person name="Haas B."/>
            <person name="Nusbaum C."/>
            <person name="Birren B."/>
        </authorList>
    </citation>
    <scope>NUCLEOTIDE SEQUENCE [LARGE SCALE GENOMIC DNA]</scope>
    <source>
        <strain evidence="6">ATCC 35896 / D40 B5</strain>
    </source>
</reference>
<proteinExistence type="inferred from homology"/>
<dbReference type="PANTHER" id="PTHR13799">
    <property type="entry name" value="NGG1 INTERACTING FACTOR 3"/>
    <property type="match status" value="1"/>
</dbReference>
<dbReference type="PANTHER" id="PTHR13799:SF14">
    <property type="entry name" value="GTP CYCLOHYDROLASE 1 TYPE 2 HOMOLOG"/>
    <property type="match status" value="1"/>
</dbReference>
<dbReference type="RefSeq" id="WP_014261792.1">
    <property type="nucleotide sequence ID" value="NC_016630.1"/>
</dbReference>
<dbReference type="Pfam" id="PF01784">
    <property type="entry name" value="DUF34_NIF3"/>
    <property type="match status" value="1"/>
</dbReference>
<evidence type="ECO:0000256" key="2">
    <source>
        <dbReference type="ARBA" id="ARBA00022112"/>
    </source>
</evidence>
<sequence length="259" mass="29245">MLLKDLANSLDRITEKDSQYAWDNSGLLVGDLSKKIRKVLVTLEITPDVLQEAEEKDIDLIVSHHPIIFSGKKKLVVGSDTFDVVYELIRLGIAAYATHTNFDMLHNGLNDYFLDVWGVQDREILSDEEGKPIGRVFSVYGDNTILDIAKHIKDIFKLPEIRIIGDKFKKVTKVGVVTGSGIDVLFGSDYKEIDLFITGDVKYHQAHDILQKGKNVIDAGHFGTENIFPDAFLSLVKNKITEIEFIKSEMDVNPFQYLE</sequence>
<evidence type="ECO:0000313" key="5">
    <source>
        <dbReference type="EMBL" id="EFE28603.1"/>
    </source>
</evidence>
<dbReference type="PATRIC" id="fig|546269.5.peg.130"/>
<protein>
    <recommendedName>
        <fullName evidence="2">GTP cyclohydrolase 1 type 2 homolog</fullName>
    </recommendedName>
</protein>
<dbReference type="GO" id="GO:0046872">
    <property type="term" value="F:metal ion binding"/>
    <property type="evidence" value="ECO:0007669"/>
    <property type="project" value="UniProtKB-KW"/>
</dbReference>
<feature type="binding site" evidence="4">
    <location>
        <position position="221"/>
    </location>
    <ligand>
        <name>a divalent metal cation</name>
        <dbReference type="ChEBI" id="CHEBI:60240"/>
        <label>1</label>
    </ligand>
</feature>
<dbReference type="KEGG" id="faa:HMPREF0389_00520"/>
<dbReference type="STRING" id="546269.HMPREF0389_00520"/>
<keyword evidence="3 4" id="KW-0479">Metal-binding</keyword>
<dbReference type="EMBL" id="CP002390">
    <property type="protein sequence ID" value="EFE28603.1"/>
    <property type="molecule type" value="Genomic_DNA"/>
</dbReference>
<feature type="binding site" evidence="4">
    <location>
        <position position="103"/>
    </location>
    <ligand>
        <name>a divalent metal cation</name>
        <dbReference type="ChEBI" id="CHEBI:60240"/>
        <label>1</label>
    </ligand>
</feature>
<keyword evidence="6" id="KW-1185">Reference proteome</keyword>
<dbReference type="eggNOG" id="COG0327">
    <property type="taxonomic scope" value="Bacteria"/>
</dbReference>
<dbReference type="Proteomes" id="UP000007468">
    <property type="component" value="Chromosome"/>
</dbReference>
<comment type="similarity">
    <text evidence="1">Belongs to the GTP cyclohydrolase I type 2/NIF3 family.</text>
</comment>
<evidence type="ECO:0000313" key="6">
    <source>
        <dbReference type="Proteomes" id="UP000007468"/>
    </source>
</evidence>
<feature type="binding site" evidence="4">
    <location>
        <position position="65"/>
    </location>
    <ligand>
        <name>a divalent metal cation</name>
        <dbReference type="ChEBI" id="CHEBI:60240"/>
        <label>1</label>
    </ligand>
</feature>
<dbReference type="SUPFAM" id="SSF102705">
    <property type="entry name" value="NIF3 (NGG1p interacting factor 3)-like"/>
    <property type="match status" value="1"/>
</dbReference>
<feature type="binding site" evidence="4">
    <location>
        <position position="64"/>
    </location>
    <ligand>
        <name>a divalent metal cation</name>
        <dbReference type="ChEBI" id="CHEBI:60240"/>
        <label>2</label>
    </ligand>
</feature>
<name>D6GSG2_FILAD</name>
<dbReference type="InterPro" id="IPR002678">
    <property type="entry name" value="DUF34/NIF3"/>
</dbReference>
<organism evidence="5 6">
    <name type="scientific">Filifactor alocis (strain ATCC 35896 / CCUG 47790 / D40 B5)</name>
    <name type="common">Fusobacterium alocis</name>
    <dbReference type="NCBI Taxonomy" id="546269"/>
    <lineage>
        <taxon>Bacteria</taxon>
        <taxon>Bacillati</taxon>
        <taxon>Bacillota</taxon>
        <taxon>Clostridia</taxon>
        <taxon>Peptostreptococcales</taxon>
        <taxon>Filifactoraceae</taxon>
        <taxon>Filifactor</taxon>
    </lineage>
</organism>
<dbReference type="GO" id="GO:0005737">
    <property type="term" value="C:cytoplasm"/>
    <property type="evidence" value="ECO:0007669"/>
    <property type="project" value="TreeGrafter"/>
</dbReference>
<dbReference type="Gene3D" id="3.40.1390.30">
    <property type="entry name" value="NIF3 (NGG1p interacting factor 3)-like"/>
    <property type="match status" value="2"/>
</dbReference>
<accession>D6GSG2</accession>
<dbReference type="NCBIfam" id="TIGR00486">
    <property type="entry name" value="YbgI_SA1388"/>
    <property type="match status" value="1"/>
</dbReference>
<dbReference type="FunFam" id="3.40.1390.30:FF:000001">
    <property type="entry name" value="GTP cyclohydrolase 1 type 2"/>
    <property type="match status" value="1"/>
</dbReference>
<gene>
    <name evidence="5" type="ordered locus">HMPREF0389_00520</name>
</gene>
<evidence type="ECO:0000256" key="3">
    <source>
        <dbReference type="ARBA" id="ARBA00022723"/>
    </source>
</evidence>
<dbReference type="InterPro" id="IPR036069">
    <property type="entry name" value="DUF34/NIF3_sf"/>
</dbReference>